<evidence type="ECO:0000256" key="2">
    <source>
        <dbReference type="ARBA" id="ARBA00009865"/>
    </source>
</evidence>
<gene>
    <name evidence="10" type="primary">abnA</name>
    <name evidence="10" type="ORF">KSF_039330</name>
</gene>
<dbReference type="PIRSF" id="PIRSF026534">
    <property type="entry name" value="Endo_alpha-L-arabinosidase"/>
    <property type="match status" value="1"/>
</dbReference>
<feature type="binding site" evidence="7">
    <location>
        <begin position="190"/>
        <end position="192"/>
    </location>
    <ligand>
        <name>substrate</name>
    </ligand>
</feature>
<organism evidence="10 11">
    <name type="scientific">Reticulibacter mediterranei</name>
    <dbReference type="NCBI Taxonomy" id="2778369"/>
    <lineage>
        <taxon>Bacteria</taxon>
        <taxon>Bacillati</taxon>
        <taxon>Chloroflexota</taxon>
        <taxon>Ktedonobacteria</taxon>
        <taxon>Ktedonobacterales</taxon>
        <taxon>Reticulibacteraceae</taxon>
        <taxon>Reticulibacter</taxon>
    </lineage>
</organism>
<evidence type="ECO:0000313" key="11">
    <source>
        <dbReference type="Proteomes" id="UP000597444"/>
    </source>
</evidence>
<keyword evidence="3 5" id="KW-0378">Hydrolase</keyword>
<keyword evidence="11" id="KW-1185">Reference proteome</keyword>
<evidence type="ECO:0000313" key="10">
    <source>
        <dbReference type="EMBL" id="GHO93885.1"/>
    </source>
</evidence>
<evidence type="ECO:0000256" key="9">
    <source>
        <dbReference type="SAM" id="SignalP"/>
    </source>
</evidence>
<comment type="caution">
    <text evidence="10">The sequence shown here is derived from an EMBL/GenBank/DDBJ whole genome shotgun (WGS) entry which is preliminary data.</text>
</comment>
<evidence type="ECO:0000256" key="3">
    <source>
        <dbReference type="ARBA" id="ARBA00022801"/>
    </source>
</evidence>
<dbReference type="InterPro" id="IPR023296">
    <property type="entry name" value="Glyco_hydro_beta-prop_sf"/>
</dbReference>
<reference evidence="10" key="1">
    <citation type="submission" date="2020-10" db="EMBL/GenBank/DDBJ databases">
        <title>Taxonomic study of unclassified bacteria belonging to the class Ktedonobacteria.</title>
        <authorList>
            <person name="Yabe S."/>
            <person name="Wang C.M."/>
            <person name="Zheng Y."/>
            <person name="Sakai Y."/>
            <person name="Cavaletti L."/>
            <person name="Monciardini P."/>
            <person name="Donadio S."/>
        </authorList>
    </citation>
    <scope>NUCLEOTIDE SEQUENCE</scope>
    <source>
        <strain evidence="10">ID150040</strain>
    </source>
</reference>
<dbReference type="GO" id="GO:0046558">
    <property type="term" value="F:arabinan endo-1,5-alpha-L-arabinosidase activity"/>
    <property type="evidence" value="ECO:0007669"/>
    <property type="project" value="InterPro"/>
</dbReference>
<dbReference type="GO" id="GO:0031222">
    <property type="term" value="P:arabinan catabolic process"/>
    <property type="evidence" value="ECO:0007669"/>
    <property type="project" value="UniProtKB-UniPathway"/>
</dbReference>
<dbReference type="UniPathway" id="UPA00667"/>
<name>A0A8J3IND6_9CHLR</name>
<proteinExistence type="inferred from homology"/>
<keyword evidence="4 5" id="KW-0326">Glycosidase</keyword>
<evidence type="ECO:0000256" key="5">
    <source>
        <dbReference type="PIRNR" id="PIRNR026534"/>
    </source>
</evidence>
<feature type="binding site" evidence="7">
    <location>
        <begin position="170"/>
        <end position="173"/>
    </location>
    <ligand>
        <name>substrate</name>
    </ligand>
</feature>
<feature type="chain" id="PRO_5035254977" evidence="9">
    <location>
        <begin position="38"/>
        <end position="344"/>
    </location>
</feature>
<protein>
    <submittedName>
        <fullName evidence="10">Extracellular endo-alpha-(1-&gt;5)-L-arabinanase 1</fullName>
    </submittedName>
</protein>
<dbReference type="Gene3D" id="2.115.10.20">
    <property type="entry name" value="Glycosyl hydrolase domain, family 43"/>
    <property type="match status" value="1"/>
</dbReference>
<feature type="binding site" evidence="7">
    <location>
        <position position="55"/>
    </location>
    <ligand>
        <name>substrate</name>
    </ligand>
</feature>
<evidence type="ECO:0000256" key="6">
    <source>
        <dbReference type="PIRSR" id="PIRSR026534-1"/>
    </source>
</evidence>
<evidence type="ECO:0000256" key="8">
    <source>
        <dbReference type="PIRSR" id="PIRSR606710-2"/>
    </source>
</evidence>
<dbReference type="EMBL" id="BNJK01000001">
    <property type="protein sequence ID" value="GHO93885.1"/>
    <property type="molecule type" value="Genomic_DNA"/>
</dbReference>
<dbReference type="Pfam" id="PF04616">
    <property type="entry name" value="Glyco_hydro_43"/>
    <property type="match status" value="1"/>
</dbReference>
<dbReference type="CDD" id="cd08998">
    <property type="entry name" value="GH43_Arb43a-like"/>
    <property type="match status" value="1"/>
</dbReference>
<comment type="pathway">
    <text evidence="1 5">Glycan metabolism; L-arabinan degradation.</text>
</comment>
<sequence>MMLMKRPCPQLLNVLLSSTVLLAFSLLALLSPSGARAASTHALAPNIQGDLAAHDPTLIKQGSTYYVFSTGGGIQIRTSPDLVTWTDKGTVFSSIPSWVTSAVGSITDLWAPDIHYVNGIYYLYYAGSTFGSNNSVIGLATNVTLDPSDSRYHWVDRGLVLRSTTSNNYNAIDPNLSFDGNDVPWLAFGSFWSGLKLRRLDASTFKPSSSDTTIYALAQRASPDAIEASYIFHHGSYYYLFASIDNCCQGANSTYKTVVGRSSSITGPYMDESGVRMDQGGYTILLQSSGNMRGPGGESLYQDGSRTLLIHHWYDASANGAVKIYIRQVNWSSNGWPTLSSPIS</sequence>
<dbReference type="InterPro" id="IPR050727">
    <property type="entry name" value="GH43_arabinanases"/>
</dbReference>
<feature type="signal peptide" evidence="9">
    <location>
        <begin position="1"/>
        <end position="37"/>
    </location>
</feature>
<dbReference type="InterPro" id="IPR016840">
    <property type="entry name" value="Glyco_hydro_43_endo_a_Ara-ase"/>
</dbReference>
<dbReference type="AlphaFoldDB" id="A0A8J3IND6"/>
<feature type="active site" description="Proton donor" evidence="6">
    <location>
        <position position="227"/>
    </location>
</feature>
<feature type="site" description="Important for catalytic activity, responsible for pKa modulation of the active site Glu and correct orientation of both the proton donor and substrate" evidence="8">
    <location>
        <position position="173"/>
    </location>
</feature>
<dbReference type="PANTHER" id="PTHR43301:SF3">
    <property type="entry name" value="ARABINAN ENDO-1,5-ALPHA-L-ARABINOSIDASE A-RELATED"/>
    <property type="match status" value="1"/>
</dbReference>
<keyword evidence="9" id="KW-0732">Signal</keyword>
<dbReference type="PANTHER" id="PTHR43301">
    <property type="entry name" value="ARABINAN ENDO-1,5-ALPHA-L-ARABINOSIDASE"/>
    <property type="match status" value="1"/>
</dbReference>
<dbReference type="InterPro" id="IPR006710">
    <property type="entry name" value="Glyco_hydro_43"/>
</dbReference>
<dbReference type="SUPFAM" id="SSF75005">
    <property type="entry name" value="Arabinanase/levansucrase/invertase"/>
    <property type="match status" value="1"/>
</dbReference>
<comment type="similarity">
    <text evidence="2 5">Belongs to the glycosyl hydrolase 43 family.</text>
</comment>
<evidence type="ECO:0000256" key="1">
    <source>
        <dbReference type="ARBA" id="ARBA00004834"/>
    </source>
</evidence>
<dbReference type="Proteomes" id="UP000597444">
    <property type="component" value="Unassembled WGS sequence"/>
</dbReference>
<feature type="binding site" evidence="7">
    <location>
        <position position="131"/>
    </location>
    <ligand>
        <name>substrate</name>
    </ligand>
</feature>
<accession>A0A8J3IND6</accession>
<evidence type="ECO:0000256" key="7">
    <source>
        <dbReference type="PIRSR" id="PIRSR026534-2"/>
    </source>
</evidence>
<feature type="active site" description="Proton acceptor" evidence="6">
    <location>
        <position position="55"/>
    </location>
</feature>
<evidence type="ECO:0000256" key="4">
    <source>
        <dbReference type="ARBA" id="ARBA00023295"/>
    </source>
</evidence>